<feature type="region of interest" description="Disordered" evidence="1">
    <location>
        <begin position="255"/>
        <end position="277"/>
    </location>
</feature>
<organism evidence="2 3">
    <name type="scientific">Pyrus ussuriensis x Pyrus communis</name>
    <dbReference type="NCBI Taxonomy" id="2448454"/>
    <lineage>
        <taxon>Eukaryota</taxon>
        <taxon>Viridiplantae</taxon>
        <taxon>Streptophyta</taxon>
        <taxon>Embryophyta</taxon>
        <taxon>Tracheophyta</taxon>
        <taxon>Spermatophyta</taxon>
        <taxon>Magnoliopsida</taxon>
        <taxon>eudicotyledons</taxon>
        <taxon>Gunneridae</taxon>
        <taxon>Pentapetalae</taxon>
        <taxon>rosids</taxon>
        <taxon>fabids</taxon>
        <taxon>Rosales</taxon>
        <taxon>Rosaceae</taxon>
        <taxon>Amygdaloideae</taxon>
        <taxon>Maleae</taxon>
        <taxon>Pyrus</taxon>
    </lineage>
</organism>
<gene>
    <name evidence="2" type="ORF">D8674_013287</name>
</gene>
<dbReference type="EMBL" id="SMOL01000401">
    <property type="protein sequence ID" value="KAB2617418.1"/>
    <property type="molecule type" value="Genomic_DNA"/>
</dbReference>
<protein>
    <submittedName>
        <fullName evidence="2">Uncharacterized protein</fullName>
    </submittedName>
</protein>
<reference evidence="2 3" key="3">
    <citation type="submission" date="2019-11" db="EMBL/GenBank/DDBJ databases">
        <title>A de novo genome assembly of a pear dwarfing rootstock.</title>
        <authorList>
            <person name="Wang F."/>
            <person name="Wang J."/>
            <person name="Li S."/>
            <person name="Zhang Y."/>
            <person name="Fang M."/>
            <person name="Ma L."/>
            <person name="Zhao Y."/>
            <person name="Jiang S."/>
        </authorList>
    </citation>
    <scope>NUCLEOTIDE SEQUENCE [LARGE SCALE GENOMIC DNA]</scope>
    <source>
        <strain evidence="2">S2</strain>
        <tissue evidence="2">Leaf</tissue>
    </source>
</reference>
<evidence type="ECO:0000256" key="1">
    <source>
        <dbReference type="SAM" id="MobiDB-lite"/>
    </source>
</evidence>
<proteinExistence type="predicted"/>
<feature type="compositionally biased region" description="Low complexity" evidence="1">
    <location>
        <begin position="12"/>
        <end position="26"/>
    </location>
</feature>
<evidence type="ECO:0000313" key="2">
    <source>
        <dbReference type="EMBL" id="KAB2617418.1"/>
    </source>
</evidence>
<dbReference type="AlphaFoldDB" id="A0A5N5GQ64"/>
<feature type="compositionally biased region" description="Polar residues" evidence="1">
    <location>
        <begin position="256"/>
        <end position="267"/>
    </location>
</feature>
<dbReference type="Proteomes" id="UP000327157">
    <property type="component" value="Chromosome 15"/>
</dbReference>
<sequence length="286" mass="32475">MSHLIRTQRAMTSTPSPTTTPTTAATAPTELDHRLVNSIDLVGPSVPQVQASLTSLVALPVSARRTHRRPCTTDQMLPSGSITDASGTWPAKKNTWGPCQQLKTAKVTQVTNCRIPMGYNERHRATPMAEQHSALAHDIGHVIHTFCPMRWKSWKAMSEETNLSLGRRCWRTRNTFKIFVTLQTNYNLEDMDKDLFAYLNQLFSEHYKQWKSNLHQSIDVFADVYVRLWHELTESLHPSVPPEYISSVFLHHRPHNPSTSSKHNNQACRPPTLSPTSSKILRTTFL</sequence>
<comment type="caution">
    <text evidence="2">The sequence shown here is derived from an EMBL/GenBank/DDBJ whole genome shotgun (WGS) entry which is preliminary data.</text>
</comment>
<evidence type="ECO:0000313" key="3">
    <source>
        <dbReference type="Proteomes" id="UP000327157"/>
    </source>
</evidence>
<dbReference type="OrthoDB" id="10406377at2759"/>
<name>A0A5N5GQ64_9ROSA</name>
<feature type="region of interest" description="Disordered" evidence="1">
    <location>
        <begin position="1"/>
        <end position="26"/>
    </location>
</feature>
<keyword evidence="3" id="KW-1185">Reference proteome</keyword>
<reference evidence="2 3" key="1">
    <citation type="submission" date="2019-09" db="EMBL/GenBank/DDBJ databases">
        <authorList>
            <person name="Ou C."/>
        </authorList>
    </citation>
    <scope>NUCLEOTIDE SEQUENCE [LARGE SCALE GENOMIC DNA]</scope>
    <source>
        <strain evidence="2">S2</strain>
        <tissue evidence="2">Leaf</tissue>
    </source>
</reference>
<reference evidence="3" key="2">
    <citation type="submission" date="2019-10" db="EMBL/GenBank/DDBJ databases">
        <title>A de novo genome assembly of a pear dwarfing rootstock.</title>
        <authorList>
            <person name="Wang F."/>
            <person name="Wang J."/>
            <person name="Li S."/>
            <person name="Zhang Y."/>
            <person name="Fang M."/>
            <person name="Ma L."/>
            <person name="Zhao Y."/>
            <person name="Jiang S."/>
        </authorList>
    </citation>
    <scope>NUCLEOTIDE SEQUENCE [LARGE SCALE GENOMIC DNA]</scope>
</reference>
<accession>A0A5N5GQ64</accession>